<keyword evidence="2" id="KW-1185">Reference proteome</keyword>
<sequence length="167" mass="18249">MQAYTPPVGFSFSVQILGAGDTPFPPVDAAFQEVSGLNVTLATETIREGGENRFVHRVPSTTNYENLVLKRGLMVRSSSLSAWCTKVLSGGLNTRIEPKTIKVSLLDANQESGEPLMSWKFVNAYPIRWEVGALNAGQSSIVVESIAFAFSYFETINEPAARQYPLS</sequence>
<evidence type="ECO:0000313" key="1">
    <source>
        <dbReference type="EMBL" id="MBC6996653.1"/>
    </source>
</evidence>
<accession>A0A923PM16</accession>
<dbReference type="PANTHER" id="PTHR38009">
    <property type="entry name" value="CONSERVED HYPOTHETICAL PHAGE TAIL PROTEIN"/>
    <property type="match status" value="1"/>
</dbReference>
<dbReference type="EMBL" id="JACSIT010000153">
    <property type="protein sequence ID" value="MBC6996653.1"/>
    <property type="molecule type" value="Genomic_DNA"/>
</dbReference>
<dbReference type="Pfam" id="PF06841">
    <property type="entry name" value="Phage_T4_gp19"/>
    <property type="match status" value="1"/>
</dbReference>
<organism evidence="1 2">
    <name type="scientific">Neolewinella lacunae</name>
    <dbReference type="NCBI Taxonomy" id="1517758"/>
    <lineage>
        <taxon>Bacteria</taxon>
        <taxon>Pseudomonadati</taxon>
        <taxon>Bacteroidota</taxon>
        <taxon>Saprospiria</taxon>
        <taxon>Saprospirales</taxon>
        <taxon>Lewinellaceae</taxon>
        <taxon>Neolewinella</taxon>
    </lineage>
</organism>
<comment type="caution">
    <text evidence="1">The sequence shown here is derived from an EMBL/GenBank/DDBJ whole genome shotgun (WGS) entry which is preliminary data.</text>
</comment>
<name>A0A923PM16_9BACT</name>
<proteinExistence type="predicted"/>
<protein>
    <submittedName>
        <fullName evidence="1">Phage tail protein</fullName>
    </submittedName>
</protein>
<dbReference type="InterPro" id="IPR011747">
    <property type="entry name" value="CHP02241"/>
</dbReference>
<dbReference type="NCBIfam" id="TIGR02241">
    <property type="entry name" value="conserved hypothetical phage tail region protein"/>
    <property type="match status" value="1"/>
</dbReference>
<gene>
    <name evidence="1" type="ORF">H9S92_20950</name>
</gene>
<dbReference type="AlphaFoldDB" id="A0A923PM16"/>
<dbReference type="PANTHER" id="PTHR38009:SF1">
    <property type="entry name" value="CONSERVED HYPOTHETICAL PHAGE TAIL PROTEIN"/>
    <property type="match status" value="1"/>
</dbReference>
<reference evidence="1" key="1">
    <citation type="submission" date="2020-08" db="EMBL/GenBank/DDBJ databases">
        <title>Lewinella bacteria from marine environments.</title>
        <authorList>
            <person name="Zhong Y."/>
        </authorList>
    </citation>
    <scope>NUCLEOTIDE SEQUENCE</scope>
    <source>
        <strain evidence="1">KCTC 42187</strain>
    </source>
</reference>
<dbReference type="Proteomes" id="UP000650081">
    <property type="component" value="Unassembled WGS sequence"/>
</dbReference>
<dbReference type="GO" id="GO:0005198">
    <property type="term" value="F:structural molecule activity"/>
    <property type="evidence" value="ECO:0007669"/>
    <property type="project" value="InterPro"/>
</dbReference>
<dbReference type="InterPro" id="IPR010667">
    <property type="entry name" value="Phage_T4_Gp19"/>
</dbReference>
<evidence type="ECO:0000313" key="2">
    <source>
        <dbReference type="Proteomes" id="UP000650081"/>
    </source>
</evidence>
<dbReference type="RefSeq" id="WP_187468656.1">
    <property type="nucleotide sequence ID" value="NZ_JACSIT010000153.1"/>
</dbReference>